<dbReference type="InterPro" id="IPR012677">
    <property type="entry name" value="Nucleotide-bd_a/b_plait_sf"/>
</dbReference>
<protein>
    <recommendedName>
        <fullName evidence="3">RRM domain-containing protein</fullName>
    </recommendedName>
</protein>
<dbReference type="InterPro" id="IPR035979">
    <property type="entry name" value="RBD_domain_sf"/>
</dbReference>
<reference evidence="4" key="1">
    <citation type="submission" date="2020-11" db="EMBL/GenBank/DDBJ databases">
        <authorList>
            <consortium name="DOE Joint Genome Institute"/>
            <person name="Ahrendt S."/>
            <person name="Riley R."/>
            <person name="Andreopoulos W."/>
            <person name="Labutti K."/>
            <person name="Pangilinan J."/>
            <person name="Ruiz-Duenas F.J."/>
            <person name="Barrasa J.M."/>
            <person name="Sanchez-Garcia M."/>
            <person name="Camarero S."/>
            <person name="Miyauchi S."/>
            <person name="Serrano A."/>
            <person name="Linde D."/>
            <person name="Babiker R."/>
            <person name="Drula E."/>
            <person name="Ayuso-Fernandez I."/>
            <person name="Pacheco R."/>
            <person name="Padilla G."/>
            <person name="Ferreira P."/>
            <person name="Barriuso J."/>
            <person name="Kellner H."/>
            <person name="Castanera R."/>
            <person name="Alfaro M."/>
            <person name="Ramirez L."/>
            <person name="Pisabarro A.G."/>
            <person name="Kuo A."/>
            <person name="Tritt A."/>
            <person name="Lipzen A."/>
            <person name="He G."/>
            <person name="Yan M."/>
            <person name="Ng V."/>
            <person name="Cullen D."/>
            <person name="Martin F."/>
            <person name="Rosso M.-N."/>
            <person name="Henrissat B."/>
            <person name="Hibbett D."/>
            <person name="Martinez A.T."/>
            <person name="Grigoriev I.V."/>
        </authorList>
    </citation>
    <scope>NUCLEOTIDE SEQUENCE</scope>
    <source>
        <strain evidence="4">AH 40177</strain>
    </source>
</reference>
<evidence type="ECO:0000313" key="5">
    <source>
        <dbReference type="Proteomes" id="UP000772434"/>
    </source>
</evidence>
<feature type="region of interest" description="Disordered" evidence="2">
    <location>
        <begin position="919"/>
        <end position="938"/>
    </location>
</feature>
<accession>A0A9P5Q756</accession>
<name>A0A9P5Q756_9AGAR</name>
<dbReference type="EMBL" id="JADNRY010000007">
    <property type="protein sequence ID" value="KAF9076044.1"/>
    <property type="molecule type" value="Genomic_DNA"/>
</dbReference>
<dbReference type="InterPro" id="IPR000504">
    <property type="entry name" value="RRM_dom"/>
</dbReference>
<evidence type="ECO:0000259" key="3">
    <source>
        <dbReference type="PROSITE" id="PS50102"/>
    </source>
</evidence>
<dbReference type="GO" id="GO:0003723">
    <property type="term" value="F:RNA binding"/>
    <property type="evidence" value="ECO:0007669"/>
    <property type="project" value="UniProtKB-UniRule"/>
</dbReference>
<organism evidence="4 5">
    <name type="scientific">Rhodocollybia butyracea</name>
    <dbReference type="NCBI Taxonomy" id="206335"/>
    <lineage>
        <taxon>Eukaryota</taxon>
        <taxon>Fungi</taxon>
        <taxon>Dikarya</taxon>
        <taxon>Basidiomycota</taxon>
        <taxon>Agaricomycotina</taxon>
        <taxon>Agaricomycetes</taxon>
        <taxon>Agaricomycetidae</taxon>
        <taxon>Agaricales</taxon>
        <taxon>Marasmiineae</taxon>
        <taxon>Omphalotaceae</taxon>
        <taxon>Rhodocollybia</taxon>
    </lineage>
</organism>
<feature type="region of interest" description="Disordered" evidence="2">
    <location>
        <begin position="578"/>
        <end position="608"/>
    </location>
</feature>
<keyword evidence="1" id="KW-0694">RNA-binding</keyword>
<dbReference type="PROSITE" id="PS50102">
    <property type="entry name" value="RRM"/>
    <property type="match status" value="2"/>
</dbReference>
<feature type="domain" description="RRM" evidence="3">
    <location>
        <begin position="498"/>
        <end position="578"/>
    </location>
</feature>
<dbReference type="Pfam" id="PF00076">
    <property type="entry name" value="RRM_1"/>
    <property type="match status" value="1"/>
</dbReference>
<comment type="caution">
    <text evidence="4">The sequence shown here is derived from an EMBL/GenBank/DDBJ whole genome shotgun (WGS) entry which is preliminary data.</text>
</comment>
<feature type="region of interest" description="Disordered" evidence="2">
    <location>
        <begin position="420"/>
        <end position="471"/>
    </location>
</feature>
<sequence length="984" mass="108012">MSPKSRAWGTRFDSLPSSSPPPASPDSPDSVHHQPESAQLSVKKMSHDASVFVGRQVAPIHHLPPNVEQNELARLLSNHLEEFTRIVTVKVIRDLKGGVCAFVQCENPDAAAKLIDTLHSTAPKPFLGRELRYEIAKAHRSLLISYRVPTETKTIVEDGITAEKIVELTFPCAMRISKLIKNSKFTSIYYDNEAKERQANQNILPRRDVAFFSEPLLCDVDTLKQICAFFGSLERFEPYKAEGQDDKALFPSPHDALRSPNMDKGCYETLRRVPHLTVTWAHPAPALEFHQGRDYRPYPLYSQVRSFARPSTSGANSDGSHSNTAELSRWKLDSRLSSTPRNVFQGLTSQDKDAAWHETDFPPLVERNSDFKSGLGGVWVGKKPSEKSEGNFVDGSSNPFVATYGSLFDVLDNAVPFRNDVTHSDMSTDTADGGQELERRRTPGLSRSPVTPRTPGSVFPPTPTSFHGAGPVFLSKDMDNEFPYRENEGIRVNEFDPTSLFVGGLEVNGPGAWDEQKLYSFFQRFEGLESVHVIRPNTGKAAFAFVKFNNTNGPSRAISELHNRIVEGRTMRVQLRSCNPPRSFHGHRRRYSNINHGYQPRRDSQPDSKIDKCVEASFPLEALPAGDVPTEATPTPACDPPQVDQASANAEPKSPAHPITDAEPASQGPEPYREWYDMGEHRLSAPTTTSSIGGPFVAQDGGLAMPYHMPGFYAPGPWMQPFPMGFCPPLYPFPGPNAPPPRYISSAGSDTGSNTSLPPIPWNGVNYGYIPYHGYPPRPSEQPSSQIQEQPPVVPTGFLQHEVGTLIPVYPRAIIDQYMTNNPNQTNSPPVGVPVTVPVTVPSPVGGPVQSWSQCGPPSFGSNHFTPSCGPVMGQPTGWITPGQGMNMQGPGATHASNFPVIGIPPPFRDGLQGGMQNGNKRQGGRQFQGKGRGNYRGRGSNTFIAGFPHGEGLGNRDGQFNGFVGDWTHWPEGRQEVGKPFIS</sequence>
<feature type="region of interest" description="Disordered" evidence="2">
    <location>
        <begin position="623"/>
        <end position="672"/>
    </location>
</feature>
<dbReference type="SMART" id="SM00360">
    <property type="entry name" value="RRM"/>
    <property type="match status" value="2"/>
</dbReference>
<dbReference type="PANTHER" id="PTHR23147">
    <property type="entry name" value="SERINE/ARGININE RICH SPLICING FACTOR"/>
    <property type="match status" value="1"/>
</dbReference>
<proteinExistence type="predicted"/>
<evidence type="ECO:0000313" key="4">
    <source>
        <dbReference type="EMBL" id="KAF9076044.1"/>
    </source>
</evidence>
<dbReference type="OrthoDB" id="410044at2759"/>
<feature type="domain" description="RRM" evidence="3">
    <location>
        <begin position="56"/>
        <end position="138"/>
    </location>
</feature>
<dbReference type="Proteomes" id="UP000772434">
    <property type="component" value="Unassembled WGS sequence"/>
</dbReference>
<evidence type="ECO:0000256" key="1">
    <source>
        <dbReference type="PROSITE-ProRule" id="PRU00176"/>
    </source>
</evidence>
<dbReference type="CDD" id="cd00590">
    <property type="entry name" value="RRM_SF"/>
    <property type="match status" value="2"/>
</dbReference>
<dbReference type="AlphaFoldDB" id="A0A9P5Q756"/>
<keyword evidence="5" id="KW-1185">Reference proteome</keyword>
<dbReference type="Gene3D" id="3.30.70.330">
    <property type="match status" value="2"/>
</dbReference>
<dbReference type="SUPFAM" id="SSF54928">
    <property type="entry name" value="RNA-binding domain, RBD"/>
    <property type="match status" value="2"/>
</dbReference>
<feature type="region of interest" description="Disordered" evidence="2">
    <location>
        <begin position="1"/>
        <end position="42"/>
    </location>
</feature>
<evidence type="ECO:0000256" key="2">
    <source>
        <dbReference type="SAM" id="MobiDB-lite"/>
    </source>
</evidence>
<feature type="compositionally biased region" description="Low complexity" evidence="2">
    <location>
        <begin position="919"/>
        <end position="930"/>
    </location>
</feature>
<gene>
    <name evidence="4" type="ORF">BDP27DRAFT_1398351</name>
</gene>
<dbReference type="InterPro" id="IPR050907">
    <property type="entry name" value="SRSF"/>
</dbReference>